<feature type="region of interest" description="Disordered" evidence="4">
    <location>
        <begin position="677"/>
        <end position="699"/>
    </location>
</feature>
<evidence type="ECO:0000256" key="2">
    <source>
        <dbReference type="ARBA" id="ARBA00022801"/>
    </source>
</evidence>
<dbReference type="InterPro" id="IPR000330">
    <property type="entry name" value="SNF2_N"/>
</dbReference>
<dbReference type="InterPro" id="IPR050628">
    <property type="entry name" value="SNF2_RAD54_helicase_TF"/>
</dbReference>
<evidence type="ECO:0000256" key="3">
    <source>
        <dbReference type="ARBA" id="ARBA00022840"/>
    </source>
</evidence>
<keyword evidence="3" id="KW-0067">ATP-binding</keyword>
<organism evidence="7 8">
    <name type="scientific">Alternaria burnsii</name>
    <dbReference type="NCBI Taxonomy" id="1187904"/>
    <lineage>
        <taxon>Eukaryota</taxon>
        <taxon>Fungi</taxon>
        <taxon>Dikarya</taxon>
        <taxon>Ascomycota</taxon>
        <taxon>Pezizomycotina</taxon>
        <taxon>Dothideomycetes</taxon>
        <taxon>Pleosporomycetidae</taxon>
        <taxon>Pleosporales</taxon>
        <taxon>Pleosporineae</taxon>
        <taxon>Pleosporaceae</taxon>
        <taxon>Alternaria</taxon>
        <taxon>Alternaria sect. Alternaria</taxon>
    </lineage>
</organism>
<dbReference type="GO" id="GO:0005634">
    <property type="term" value="C:nucleus"/>
    <property type="evidence" value="ECO:0007669"/>
    <property type="project" value="TreeGrafter"/>
</dbReference>
<dbReference type="InterPro" id="IPR001650">
    <property type="entry name" value="Helicase_C-like"/>
</dbReference>
<dbReference type="SUPFAM" id="SSF52540">
    <property type="entry name" value="P-loop containing nucleoside triphosphate hydrolases"/>
    <property type="match status" value="2"/>
</dbReference>
<dbReference type="EMBL" id="JAAABM010000003">
    <property type="protein sequence ID" value="KAF7679456.1"/>
    <property type="molecule type" value="Genomic_DNA"/>
</dbReference>
<dbReference type="GO" id="GO:0016787">
    <property type="term" value="F:hydrolase activity"/>
    <property type="evidence" value="ECO:0007669"/>
    <property type="project" value="UniProtKB-KW"/>
</dbReference>
<dbReference type="GO" id="GO:0005524">
    <property type="term" value="F:ATP binding"/>
    <property type="evidence" value="ECO:0007669"/>
    <property type="project" value="UniProtKB-KW"/>
</dbReference>
<keyword evidence="2" id="KW-0378">Hydrolase</keyword>
<reference evidence="7" key="2">
    <citation type="submission" date="2020-08" db="EMBL/GenBank/DDBJ databases">
        <title>Draft Genome Sequence of Cumin Blight Pathogen Alternaria burnsii.</title>
        <authorList>
            <person name="Feng Z."/>
        </authorList>
    </citation>
    <scope>NUCLEOTIDE SEQUENCE</scope>
    <source>
        <strain evidence="7">CBS107.38</strain>
    </source>
</reference>
<dbReference type="GeneID" id="62201429"/>
<comment type="caution">
    <text evidence="7">The sequence shown here is derived from an EMBL/GenBank/DDBJ whole genome shotgun (WGS) entry which is preliminary data.</text>
</comment>
<evidence type="ECO:0000259" key="6">
    <source>
        <dbReference type="PROSITE" id="PS51194"/>
    </source>
</evidence>
<dbReference type="InterPro" id="IPR038718">
    <property type="entry name" value="SNF2-like_sf"/>
</dbReference>
<dbReference type="CDD" id="cd17919">
    <property type="entry name" value="DEXHc_Snf"/>
    <property type="match status" value="1"/>
</dbReference>
<accession>A0A8H7B8X1</accession>
<dbReference type="PROSITE" id="PS51194">
    <property type="entry name" value="HELICASE_CTER"/>
    <property type="match status" value="1"/>
</dbReference>
<sequence>MNPYDYNKASRPTRFSGAPLIEWLSSADRQDERRRIRELAEKNSLLLGWRDVIHPTGWMDPTIAPQTEAEAEEQKVATDEETYRAAHDLVQKGANRASSTNSQPGLKVETPARLKNSKKPLVLKEYQIHTYATLRKDYEDNGKGMILGLEMGTGKTIITLAFLFSIQQKPGTPHLVVVPASLLEMWVKEIEDRLGPVPKYCVYQEDKKRGRTATYTPNQLVQYDIVLVTYEKLQLDAKAYRETRDEFVARHGSTTYWNDPIRCNSTLSVVKWHVIVLEEGHRIVNGESKTTAAACGLRGQYRLALTGTPFQNEYSDFQSLYRFLQIPPWDKVSNFNRFFLFTNKSTTAAQTLPGHVNAILALSIKAHTIRLKTTDEFDGKLIADFKEAIAITVNHTLKFGEASNQQTTRTIWDEVARKQHQENLKAGVPDGSLEGTQSYKEIMKARLAIIHHLCLTYRYGTSEDEDDVANTSQDAVDNRKSLREATKTRWNESSRMRELVKCCKDHRDKYGGPMIIFSDFLSALDVAENALRANFGEDQRIARFDGTVHPQERTRIVDDFQGGRYAFILITTKCGAFGITLTRANGVVHLTPSWNPHQEFQATARANRIGQKAQVYEYHMYAHDSIERKLFKTKRQKVKKANGILDPSDAMLDRMDEVASWDVAKLTKILEDARRETFVAETQGKGRGEEEEEDTDKPA</sequence>
<name>A0A8H7B8X1_9PLEO</name>
<feature type="compositionally biased region" description="Acidic residues" evidence="4">
    <location>
        <begin position="689"/>
        <end position="699"/>
    </location>
</feature>
<evidence type="ECO:0000256" key="1">
    <source>
        <dbReference type="ARBA" id="ARBA00022741"/>
    </source>
</evidence>
<dbReference type="InterPro" id="IPR014001">
    <property type="entry name" value="Helicase_ATP-bd"/>
</dbReference>
<dbReference type="PANTHER" id="PTHR45626:SF14">
    <property type="entry name" value="ATP-DEPENDENT DNA HELICASE (EUROFUNG)"/>
    <property type="match status" value="1"/>
</dbReference>
<dbReference type="Pfam" id="PF00176">
    <property type="entry name" value="SNF2-rel_dom"/>
    <property type="match status" value="1"/>
</dbReference>
<evidence type="ECO:0000256" key="4">
    <source>
        <dbReference type="SAM" id="MobiDB-lite"/>
    </source>
</evidence>
<keyword evidence="8" id="KW-1185">Reference proteome</keyword>
<evidence type="ECO:0000313" key="8">
    <source>
        <dbReference type="Proteomes" id="UP000596902"/>
    </source>
</evidence>
<dbReference type="SMART" id="SM00487">
    <property type="entry name" value="DEXDc"/>
    <property type="match status" value="1"/>
</dbReference>
<dbReference type="RefSeq" id="XP_038789529.1">
    <property type="nucleotide sequence ID" value="XM_038928251.1"/>
</dbReference>
<dbReference type="Gene3D" id="3.40.50.300">
    <property type="entry name" value="P-loop containing nucleotide triphosphate hydrolases"/>
    <property type="match status" value="1"/>
</dbReference>
<keyword evidence="1" id="KW-0547">Nucleotide-binding</keyword>
<evidence type="ECO:0000259" key="5">
    <source>
        <dbReference type="PROSITE" id="PS51192"/>
    </source>
</evidence>
<proteinExistence type="predicted"/>
<protein>
    <submittedName>
        <fullName evidence="7">Uncharacterized protein</fullName>
    </submittedName>
</protein>
<dbReference type="Pfam" id="PF00271">
    <property type="entry name" value="Helicase_C"/>
    <property type="match status" value="1"/>
</dbReference>
<feature type="domain" description="Helicase ATP-binding" evidence="5">
    <location>
        <begin position="136"/>
        <end position="327"/>
    </location>
</feature>
<gene>
    <name evidence="7" type="ORF">GT037_003204</name>
</gene>
<dbReference type="Proteomes" id="UP000596902">
    <property type="component" value="Unassembled WGS sequence"/>
</dbReference>
<reference evidence="7" key="1">
    <citation type="submission" date="2020-01" db="EMBL/GenBank/DDBJ databases">
        <authorList>
            <person name="Feng Z.H.Z."/>
        </authorList>
    </citation>
    <scope>NUCLEOTIDE SEQUENCE</scope>
    <source>
        <strain evidence="7">CBS107.38</strain>
    </source>
</reference>
<feature type="domain" description="Helicase C-terminal" evidence="6">
    <location>
        <begin position="495"/>
        <end position="646"/>
    </location>
</feature>
<feature type="compositionally biased region" description="Basic and acidic residues" evidence="4">
    <location>
        <begin position="677"/>
        <end position="688"/>
    </location>
</feature>
<evidence type="ECO:0000313" key="7">
    <source>
        <dbReference type="EMBL" id="KAF7679456.1"/>
    </source>
</evidence>
<dbReference type="InterPro" id="IPR049730">
    <property type="entry name" value="SNF2/RAD54-like_C"/>
</dbReference>
<dbReference type="PANTHER" id="PTHR45626">
    <property type="entry name" value="TRANSCRIPTION TERMINATION FACTOR 2-RELATED"/>
    <property type="match status" value="1"/>
</dbReference>
<dbReference type="GO" id="GO:0008094">
    <property type="term" value="F:ATP-dependent activity, acting on DNA"/>
    <property type="evidence" value="ECO:0007669"/>
    <property type="project" value="TreeGrafter"/>
</dbReference>
<dbReference type="CDD" id="cd18793">
    <property type="entry name" value="SF2_C_SNF"/>
    <property type="match status" value="1"/>
</dbReference>
<dbReference type="SMART" id="SM00490">
    <property type="entry name" value="HELICc"/>
    <property type="match status" value="1"/>
</dbReference>
<dbReference type="Gene3D" id="3.40.50.10810">
    <property type="entry name" value="Tandem AAA-ATPase domain"/>
    <property type="match status" value="1"/>
</dbReference>
<dbReference type="PROSITE" id="PS51192">
    <property type="entry name" value="HELICASE_ATP_BIND_1"/>
    <property type="match status" value="1"/>
</dbReference>
<dbReference type="GO" id="GO:0006281">
    <property type="term" value="P:DNA repair"/>
    <property type="evidence" value="ECO:0007669"/>
    <property type="project" value="TreeGrafter"/>
</dbReference>
<dbReference type="AlphaFoldDB" id="A0A8H7B8X1"/>
<dbReference type="InterPro" id="IPR027417">
    <property type="entry name" value="P-loop_NTPase"/>
</dbReference>